<keyword evidence="2" id="KW-1185">Reference proteome</keyword>
<comment type="caution">
    <text evidence="1">The sequence shown here is derived from an EMBL/GenBank/DDBJ whole genome shotgun (WGS) entry which is preliminary data.</text>
</comment>
<accession>A0A4R3YQR5</accession>
<evidence type="ECO:0008006" key="3">
    <source>
        <dbReference type="Google" id="ProtNLM"/>
    </source>
</evidence>
<sequence>MARTFVVGVRLLAGSREEDVVERIRDALNIAREKGLMTRKDIYISRTEAGHILVIAELSSVRSIEAMDEDPDLQEAISRISGVAEAFPLHTLIEFSAARVTFEAIGP</sequence>
<dbReference type="EMBL" id="SMCS01000005">
    <property type="protein sequence ID" value="TCV93283.1"/>
    <property type="molecule type" value="Genomic_DNA"/>
</dbReference>
<dbReference type="Proteomes" id="UP000295645">
    <property type="component" value="Unassembled WGS sequence"/>
</dbReference>
<protein>
    <recommendedName>
        <fullName evidence="3">Antibiotic biosynthesis monooxygenase</fullName>
    </recommendedName>
</protein>
<dbReference type="AlphaFoldDB" id="A0A4R3YQR5"/>
<dbReference type="RefSeq" id="WP_132144956.1">
    <property type="nucleotide sequence ID" value="NZ_SMCS01000005.1"/>
</dbReference>
<proteinExistence type="predicted"/>
<reference evidence="1 2" key="1">
    <citation type="submission" date="2019-03" db="EMBL/GenBank/DDBJ databases">
        <title>Above-ground endophytic microbial communities from plants in different locations in the United States.</title>
        <authorList>
            <person name="Frank C."/>
        </authorList>
    </citation>
    <scope>NUCLEOTIDE SEQUENCE [LARGE SCALE GENOMIC DNA]</scope>
    <source>
        <strain evidence="1 2">LP_13_YM</strain>
    </source>
</reference>
<name>A0A4R3YQR5_9GAMM</name>
<dbReference type="OrthoDB" id="9870770at2"/>
<evidence type="ECO:0000313" key="1">
    <source>
        <dbReference type="EMBL" id="TCV93283.1"/>
    </source>
</evidence>
<evidence type="ECO:0000313" key="2">
    <source>
        <dbReference type="Proteomes" id="UP000295645"/>
    </source>
</evidence>
<gene>
    <name evidence="1" type="ORF">EC912_105143</name>
</gene>
<organism evidence="1 2">
    <name type="scientific">Luteibacter rhizovicinus</name>
    <dbReference type="NCBI Taxonomy" id="242606"/>
    <lineage>
        <taxon>Bacteria</taxon>
        <taxon>Pseudomonadati</taxon>
        <taxon>Pseudomonadota</taxon>
        <taxon>Gammaproteobacteria</taxon>
        <taxon>Lysobacterales</taxon>
        <taxon>Rhodanobacteraceae</taxon>
        <taxon>Luteibacter</taxon>
    </lineage>
</organism>